<dbReference type="Proteomes" id="UP001237642">
    <property type="component" value="Unassembled WGS sequence"/>
</dbReference>
<organism evidence="2 3">
    <name type="scientific">Heracleum sosnowskyi</name>
    <dbReference type="NCBI Taxonomy" id="360622"/>
    <lineage>
        <taxon>Eukaryota</taxon>
        <taxon>Viridiplantae</taxon>
        <taxon>Streptophyta</taxon>
        <taxon>Embryophyta</taxon>
        <taxon>Tracheophyta</taxon>
        <taxon>Spermatophyta</taxon>
        <taxon>Magnoliopsida</taxon>
        <taxon>eudicotyledons</taxon>
        <taxon>Gunneridae</taxon>
        <taxon>Pentapetalae</taxon>
        <taxon>asterids</taxon>
        <taxon>campanulids</taxon>
        <taxon>Apiales</taxon>
        <taxon>Apiaceae</taxon>
        <taxon>Apioideae</taxon>
        <taxon>apioid superclade</taxon>
        <taxon>Tordylieae</taxon>
        <taxon>Tordyliinae</taxon>
        <taxon>Heracleum</taxon>
    </lineage>
</organism>
<comment type="caution">
    <text evidence="2">The sequence shown here is derived from an EMBL/GenBank/DDBJ whole genome shotgun (WGS) entry which is preliminary data.</text>
</comment>
<accession>A0AAD8GTW0</accession>
<dbReference type="SUPFAM" id="SSF49599">
    <property type="entry name" value="TRAF domain-like"/>
    <property type="match status" value="2"/>
</dbReference>
<dbReference type="EMBL" id="JAUIZM010000011">
    <property type="protein sequence ID" value="KAK1354398.1"/>
    <property type="molecule type" value="Genomic_DNA"/>
</dbReference>
<reference evidence="2" key="2">
    <citation type="submission" date="2023-05" db="EMBL/GenBank/DDBJ databases">
        <authorList>
            <person name="Schelkunov M.I."/>
        </authorList>
    </citation>
    <scope>NUCLEOTIDE SEQUENCE</scope>
    <source>
        <strain evidence="2">Hsosn_3</strain>
        <tissue evidence="2">Leaf</tissue>
    </source>
</reference>
<dbReference type="CDD" id="cd00121">
    <property type="entry name" value="MATH"/>
    <property type="match status" value="2"/>
</dbReference>
<dbReference type="InterPro" id="IPR002083">
    <property type="entry name" value="MATH/TRAF_dom"/>
</dbReference>
<dbReference type="PANTHER" id="PTHR46162">
    <property type="entry name" value="TRAF-LIKE FAMILY PROTEIN"/>
    <property type="match status" value="1"/>
</dbReference>
<protein>
    <recommendedName>
        <fullName evidence="1">MATH domain-containing protein</fullName>
    </recommendedName>
</protein>
<name>A0AAD8GTW0_9APIA</name>
<reference evidence="2" key="1">
    <citation type="submission" date="2023-02" db="EMBL/GenBank/DDBJ databases">
        <title>Genome of toxic invasive species Heracleum sosnowskyi carries increased number of genes despite the absence of recent whole-genome duplications.</title>
        <authorList>
            <person name="Schelkunov M."/>
            <person name="Shtratnikova V."/>
            <person name="Makarenko M."/>
            <person name="Klepikova A."/>
            <person name="Omelchenko D."/>
            <person name="Novikova G."/>
            <person name="Obukhova E."/>
            <person name="Bogdanov V."/>
            <person name="Penin A."/>
            <person name="Logacheva M."/>
        </authorList>
    </citation>
    <scope>NUCLEOTIDE SEQUENCE</scope>
    <source>
        <strain evidence="2">Hsosn_3</strain>
        <tissue evidence="2">Leaf</tissue>
    </source>
</reference>
<dbReference type="Pfam" id="PF22486">
    <property type="entry name" value="MATH_2"/>
    <property type="match status" value="2"/>
</dbReference>
<dbReference type="Gene3D" id="2.60.210.10">
    <property type="entry name" value="Apoptosis, Tumor Necrosis Factor Receptor Associated Protein 2, Chain A"/>
    <property type="match status" value="2"/>
</dbReference>
<keyword evidence="3" id="KW-1185">Reference proteome</keyword>
<evidence type="ECO:0000313" key="2">
    <source>
        <dbReference type="EMBL" id="KAK1354398.1"/>
    </source>
</evidence>
<gene>
    <name evidence="2" type="ORF">POM88_047654</name>
</gene>
<dbReference type="InterPro" id="IPR008974">
    <property type="entry name" value="TRAF-like"/>
</dbReference>
<feature type="domain" description="MATH" evidence="1">
    <location>
        <begin position="20"/>
        <end position="174"/>
    </location>
</feature>
<sequence length="174" mass="19536">MVSTAEDDEGVLREIRDTPPAHYVLKIQSFSLYSENGVRQIKSNSFQVGEHQWKIILFPKGKNGGKDDHVSIYLMLDSMSSLSAGKGVNAFFKFFLLDQIRGKYLAVQGRPRVDCDSDEFVVGGYKWKLSLHPEGNKKHRGFSLSLYLVIIYRIKVPSGLVRQNQTGVGLPSSN</sequence>
<proteinExistence type="predicted"/>
<dbReference type="PANTHER" id="PTHR46162:SF2">
    <property type="entry name" value="ANKYRIN REPEAT-CONTAINING PROTEIN-RELATED"/>
    <property type="match status" value="1"/>
</dbReference>
<dbReference type="AlphaFoldDB" id="A0AAD8GTW0"/>
<evidence type="ECO:0000259" key="1">
    <source>
        <dbReference type="PROSITE" id="PS50144"/>
    </source>
</evidence>
<evidence type="ECO:0000313" key="3">
    <source>
        <dbReference type="Proteomes" id="UP001237642"/>
    </source>
</evidence>
<dbReference type="PROSITE" id="PS50144">
    <property type="entry name" value="MATH"/>
    <property type="match status" value="1"/>
</dbReference>